<dbReference type="Pfam" id="PF00528">
    <property type="entry name" value="BPD_transp_1"/>
    <property type="match status" value="1"/>
</dbReference>
<dbReference type="Proteomes" id="UP000515913">
    <property type="component" value="Chromosome"/>
</dbReference>
<dbReference type="PROSITE" id="PS50928">
    <property type="entry name" value="ABC_TM1"/>
    <property type="match status" value="1"/>
</dbReference>
<keyword evidence="4" id="KW-1003">Cell membrane</keyword>
<evidence type="ECO:0000256" key="8">
    <source>
        <dbReference type="RuleBase" id="RU363032"/>
    </source>
</evidence>
<gene>
    <name evidence="10" type="ORF">H9Q81_08500</name>
</gene>
<feature type="transmembrane region" description="Helical" evidence="8">
    <location>
        <begin position="248"/>
        <end position="271"/>
    </location>
</feature>
<dbReference type="InterPro" id="IPR000515">
    <property type="entry name" value="MetI-like"/>
</dbReference>
<dbReference type="RefSeq" id="WP_101474527.1">
    <property type="nucleotide sequence ID" value="NZ_CP060637.1"/>
</dbReference>
<evidence type="ECO:0000256" key="5">
    <source>
        <dbReference type="ARBA" id="ARBA00022692"/>
    </source>
</evidence>
<dbReference type="GO" id="GO:0005886">
    <property type="term" value="C:plasma membrane"/>
    <property type="evidence" value="ECO:0007669"/>
    <property type="project" value="UniProtKB-SubCell"/>
</dbReference>
<keyword evidence="7 8" id="KW-0472">Membrane</keyword>
<feature type="transmembrane region" description="Helical" evidence="8">
    <location>
        <begin position="188"/>
        <end position="210"/>
    </location>
</feature>
<evidence type="ECO:0000313" key="10">
    <source>
        <dbReference type="EMBL" id="QNM14974.1"/>
    </source>
</evidence>
<feature type="transmembrane region" description="Helical" evidence="8">
    <location>
        <begin position="107"/>
        <end position="130"/>
    </location>
</feature>
<dbReference type="Gene3D" id="1.10.3720.10">
    <property type="entry name" value="MetI-like"/>
    <property type="match status" value="1"/>
</dbReference>
<dbReference type="KEGG" id="fho:H9Q81_08500"/>
<evidence type="ECO:0000256" key="2">
    <source>
        <dbReference type="ARBA" id="ARBA00007069"/>
    </source>
</evidence>
<keyword evidence="3 8" id="KW-0813">Transport</keyword>
<evidence type="ECO:0000256" key="4">
    <source>
        <dbReference type="ARBA" id="ARBA00022475"/>
    </source>
</evidence>
<evidence type="ECO:0000256" key="3">
    <source>
        <dbReference type="ARBA" id="ARBA00022448"/>
    </source>
</evidence>
<feature type="transmembrane region" description="Helical" evidence="8">
    <location>
        <begin position="67"/>
        <end position="86"/>
    </location>
</feature>
<evidence type="ECO:0000256" key="6">
    <source>
        <dbReference type="ARBA" id="ARBA00022989"/>
    </source>
</evidence>
<keyword evidence="6 8" id="KW-1133">Transmembrane helix</keyword>
<evidence type="ECO:0000313" key="11">
    <source>
        <dbReference type="Proteomes" id="UP000515913"/>
    </source>
</evidence>
<dbReference type="CDD" id="cd06261">
    <property type="entry name" value="TM_PBP2"/>
    <property type="match status" value="1"/>
</dbReference>
<feature type="domain" description="ABC transmembrane type-1" evidence="9">
    <location>
        <begin position="61"/>
        <end position="267"/>
    </location>
</feature>
<organism evidence="10 11">
    <name type="scientific">Fusobacterium hominis</name>
    <dbReference type="NCBI Taxonomy" id="2764326"/>
    <lineage>
        <taxon>Bacteria</taxon>
        <taxon>Fusobacteriati</taxon>
        <taxon>Fusobacteriota</taxon>
        <taxon>Fusobacteriia</taxon>
        <taxon>Fusobacteriales</taxon>
        <taxon>Fusobacteriaceae</taxon>
        <taxon>Fusobacterium</taxon>
    </lineage>
</organism>
<accession>A0A7G9GVZ2</accession>
<keyword evidence="11" id="KW-1185">Reference proteome</keyword>
<feature type="transmembrane region" description="Helical" evidence="8">
    <location>
        <begin position="12"/>
        <end position="37"/>
    </location>
</feature>
<comment type="similarity">
    <text evidence="2">Belongs to the binding-protein-dependent transport system permease family. CysTW subfamily.</text>
</comment>
<dbReference type="SUPFAM" id="SSF161098">
    <property type="entry name" value="MetI-like"/>
    <property type="match status" value="1"/>
</dbReference>
<keyword evidence="5 8" id="KW-0812">Transmembrane</keyword>
<dbReference type="InterPro" id="IPR035906">
    <property type="entry name" value="MetI-like_sf"/>
</dbReference>
<reference evidence="10 11" key="1">
    <citation type="submission" date="2020-08" db="EMBL/GenBank/DDBJ databases">
        <authorList>
            <person name="Liu C."/>
            <person name="Sun Q."/>
        </authorList>
    </citation>
    <scope>NUCLEOTIDE SEQUENCE [LARGE SCALE GENOMIC DNA]</scope>
    <source>
        <strain evidence="10 11">NSJ-57</strain>
    </source>
</reference>
<evidence type="ECO:0000256" key="1">
    <source>
        <dbReference type="ARBA" id="ARBA00004651"/>
    </source>
</evidence>
<dbReference type="PANTHER" id="PTHR42929:SF1">
    <property type="entry name" value="INNER MEMBRANE ABC TRANSPORTER PERMEASE PROTEIN YDCU-RELATED"/>
    <property type="match status" value="1"/>
</dbReference>
<proteinExistence type="inferred from homology"/>
<dbReference type="PANTHER" id="PTHR42929">
    <property type="entry name" value="INNER MEMBRANE ABC TRANSPORTER PERMEASE PROTEIN YDCU-RELATED-RELATED"/>
    <property type="match status" value="1"/>
</dbReference>
<name>A0A7G9GVZ2_9FUSO</name>
<protein>
    <submittedName>
        <fullName evidence="10">ABC transporter permease subunit</fullName>
    </submittedName>
</protein>
<dbReference type="AlphaFoldDB" id="A0A7G9GVZ2"/>
<comment type="subcellular location">
    <subcellularLocation>
        <location evidence="1 8">Cell membrane</location>
        <topology evidence="1 8">Multi-pass membrane protein</topology>
    </subcellularLocation>
</comment>
<sequence length="279" mass="31282">MNNREKKIAAMMLVPFFTLIVMFQILPFLNVVMGSLLNSSKEFTLDNYTYIFQSKFLKQAFKNSLELSIYSTIFGLIIAFQGAYSLNRLKNSSRKIVILLINMISNFNGIPLAFSFIILLGLNGVLTLILKKIGILYGFNLFSKEGLLIIYTYFQISLGILLLYPSFSKLNNDWEEMAGILGANKFTYWKRVAIPILIPEITGTALILFANAMGAYACTLALTSGNYNILTIRITSYIAGETSYEPGIASALAVILAILLIFTTIINEIFIKRGKRYES</sequence>
<evidence type="ECO:0000259" key="9">
    <source>
        <dbReference type="PROSITE" id="PS50928"/>
    </source>
</evidence>
<evidence type="ECO:0000256" key="7">
    <source>
        <dbReference type="ARBA" id="ARBA00023136"/>
    </source>
</evidence>
<feature type="transmembrane region" description="Helical" evidence="8">
    <location>
        <begin position="150"/>
        <end position="167"/>
    </location>
</feature>
<dbReference type="EMBL" id="CP060637">
    <property type="protein sequence ID" value="QNM14974.1"/>
    <property type="molecule type" value="Genomic_DNA"/>
</dbReference>
<dbReference type="GO" id="GO:0055085">
    <property type="term" value="P:transmembrane transport"/>
    <property type="evidence" value="ECO:0007669"/>
    <property type="project" value="InterPro"/>
</dbReference>